<proteinExistence type="predicted"/>
<accession>A0A9W8P553</accession>
<organism evidence="1 2">
    <name type="scientific">Lentinula detonsa</name>
    <dbReference type="NCBI Taxonomy" id="2804962"/>
    <lineage>
        <taxon>Eukaryota</taxon>
        <taxon>Fungi</taxon>
        <taxon>Dikarya</taxon>
        <taxon>Basidiomycota</taxon>
        <taxon>Agaricomycotina</taxon>
        <taxon>Agaricomycetes</taxon>
        <taxon>Agaricomycetidae</taxon>
        <taxon>Agaricales</taxon>
        <taxon>Marasmiineae</taxon>
        <taxon>Omphalotaceae</taxon>
        <taxon>Lentinula</taxon>
    </lineage>
</organism>
<protein>
    <submittedName>
        <fullName evidence="1">Uncharacterized protein</fullName>
    </submittedName>
</protein>
<reference evidence="1 2" key="1">
    <citation type="journal article" date="2023" name="Proc. Natl. Acad. Sci. U.S.A.">
        <title>A global phylogenomic analysis of the shiitake genus Lentinula.</title>
        <authorList>
            <person name="Sierra-Patev S."/>
            <person name="Min B."/>
            <person name="Naranjo-Ortiz M."/>
            <person name="Looney B."/>
            <person name="Konkel Z."/>
            <person name="Slot J.C."/>
            <person name="Sakamoto Y."/>
            <person name="Steenwyk J.L."/>
            <person name="Rokas A."/>
            <person name="Carro J."/>
            <person name="Camarero S."/>
            <person name="Ferreira P."/>
            <person name="Molpeceres G."/>
            <person name="Ruiz-Duenas F.J."/>
            <person name="Serrano A."/>
            <person name="Henrissat B."/>
            <person name="Drula E."/>
            <person name="Hughes K.W."/>
            <person name="Mata J.L."/>
            <person name="Ishikawa N.K."/>
            <person name="Vargas-Isla R."/>
            <person name="Ushijima S."/>
            <person name="Smith C.A."/>
            <person name="Donoghue J."/>
            <person name="Ahrendt S."/>
            <person name="Andreopoulos W."/>
            <person name="He G."/>
            <person name="LaButti K."/>
            <person name="Lipzen A."/>
            <person name="Ng V."/>
            <person name="Riley R."/>
            <person name="Sandor L."/>
            <person name="Barry K."/>
            <person name="Martinez A.T."/>
            <person name="Xiao Y."/>
            <person name="Gibbons J.G."/>
            <person name="Terashima K."/>
            <person name="Grigoriev I.V."/>
            <person name="Hibbett D."/>
        </authorList>
    </citation>
    <scope>NUCLEOTIDE SEQUENCE [LARGE SCALE GENOMIC DNA]</scope>
    <source>
        <strain evidence="1 2">TFB7810</strain>
    </source>
</reference>
<dbReference type="EMBL" id="JANVFU010000003">
    <property type="protein sequence ID" value="KAJ3747230.1"/>
    <property type="molecule type" value="Genomic_DNA"/>
</dbReference>
<keyword evidence="2" id="KW-1185">Reference proteome</keyword>
<dbReference type="PANTHER" id="PTHR33129">
    <property type="entry name" value="PROTEIN KINASE DOMAIN-CONTAINING PROTEIN-RELATED"/>
    <property type="match status" value="1"/>
</dbReference>
<name>A0A9W8P553_9AGAR</name>
<gene>
    <name evidence="1" type="ORF">DFH05DRAFT_1479026</name>
</gene>
<sequence>MPKLPHPDYPALKHPHFERIDEYQAIWMQHWEEPIQYEDGGQSIKVNKLLAQQSGKVWRLMDYERITGNLEGSHTNDLGGCLLIGSPGIGKSTYLVYHLVQRLSQGLPTYFYDGLTIYFDATGAYVLHFNSDSDHAPFLKLPPTMFLVDSDNKPVPSRLWQSRVSLFIVLATSPKQSQFKELEKYKMMRRIIPKIPSFEEALHVWGIPFNSSKVPLLKLGWKNYGPDFRLGERVIHLGEGVFIEHEKQIADALAPLSYSQVVTLISNANITDISHKLVHSFSTVVNPTVLEHRIHSGLILRMILHASKHKRIEDRESLFDLFTLQPKLAPSLGHLFEIMSIQKLAGNFHGVLKSLQGDPTLDIHFESLPIQLFDNQSATSHTMAHGKFYIPRQKTNKAYDAFRYDGTTGYGFQKTLRDNHELNSEGMLDLCKRMEAAGMLEFLMVIVTPMNINFQLPKKVYHPQTKLQIRYYQVELDLGHRNNWLFETLTDDVDWDSVIIDA</sequence>
<dbReference type="PANTHER" id="PTHR33129:SF1">
    <property type="entry name" value="ATP-BINDING PROTEIN"/>
    <property type="match status" value="1"/>
</dbReference>
<dbReference type="AlphaFoldDB" id="A0A9W8P553"/>
<evidence type="ECO:0000313" key="2">
    <source>
        <dbReference type="Proteomes" id="UP001142393"/>
    </source>
</evidence>
<dbReference type="InterPro" id="IPR052980">
    <property type="entry name" value="Crinkler_effector"/>
</dbReference>
<comment type="caution">
    <text evidence="1">The sequence shown here is derived from an EMBL/GenBank/DDBJ whole genome shotgun (WGS) entry which is preliminary data.</text>
</comment>
<evidence type="ECO:0000313" key="1">
    <source>
        <dbReference type="EMBL" id="KAJ3747230.1"/>
    </source>
</evidence>
<dbReference type="Proteomes" id="UP001142393">
    <property type="component" value="Unassembled WGS sequence"/>
</dbReference>